<protein>
    <recommendedName>
        <fullName evidence="3">Tetratricopeptide repeat protein</fullName>
    </recommendedName>
</protein>
<organism evidence="1 2">
    <name type="scientific">Sulfuritortus calidifontis</name>
    <dbReference type="NCBI Taxonomy" id="1914471"/>
    <lineage>
        <taxon>Bacteria</taxon>
        <taxon>Pseudomonadati</taxon>
        <taxon>Pseudomonadota</taxon>
        <taxon>Betaproteobacteria</taxon>
        <taxon>Nitrosomonadales</taxon>
        <taxon>Thiobacillaceae</taxon>
        <taxon>Sulfuritortus</taxon>
    </lineage>
</organism>
<evidence type="ECO:0000313" key="2">
    <source>
        <dbReference type="Proteomes" id="UP000295135"/>
    </source>
</evidence>
<dbReference type="EMBL" id="SLZY01000016">
    <property type="protein sequence ID" value="TCS70406.1"/>
    <property type="molecule type" value="Genomic_DNA"/>
</dbReference>
<proteinExistence type="predicted"/>
<sequence length="621" mass="65812">MATRETLEPRVAACKSAEDLYTLAREAFETPADPAYAKELFSRPEFTGDAGAKAFLDDTAGSAMFTKDFIALAMGYKALGDGGQAEAMMGQGQDFAMSGEEKVAVGVGLLLVTGDAAGAVKALSGALKEISSTDELYGLAQMVAGELKEAASGLLQEVYEKIKAKAGRAGDFARLAKSIAQDLGDKVKAVAVINEGAAKYGSPSDLISLSGVLSEIDASAAGTLYAKALESAKDFIAVKQVLAAAKDNTEFTKAVLAKGAEIATASPELLELAAVSAAIGDKAGAVALLGRAEELVANLDDMRKVVEAAEQYVADDAARVAGLKERLAKREANQAKYVEFQNEEAKVTTVKQFIALADRVLAELEDKAYAGKLLSSAEAMLRESGFHFSRFKPLILAVDRLGDKAWLGKLLDESVASAADFVWFREVVLTAARELKDAEFGRTKAKEYLTARAAQASDNPYDYTKLAETVRDALNDAAWATQLLAEAAKRAKDHYALAYIGKLYRDLGDAGNAKAQFDKAVAACASGEACVQLARRLKDDGMANAEIAGLMEACGAKLASANDKLCWAEGVADLLLDAEWAARAYAAIAGAFADEVGKKRFERSRQMRLGYRYFGPGVQAH</sequence>
<dbReference type="AlphaFoldDB" id="A0A4R3JSX7"/>
<comment type="caution">
    <text evidence="1">The sequence shown here is derived from an EMBL/GenBank/DDBJ whole genome shotgun (WGS) entry which is preliminary data.</text>
</comment>
<keyword evidence="2" id="KW-1185">Reference proteome</keyword>
<dbReference type="OrthoDB" id="8553427at2"/>
<reference evidence="1 2" key="1">
    <citation type="submission" date="2019-03" db="EMBL/GenBank/DDBJ databases">
        <title>Genomic Encyclopedia of Type Strains, Phase IV (KMG-IV): sequencing the most valuable type-strain genomes for metagenomic binning, comparative biology and taxonomic classification.</title>
        <authorList>
            <person name="Goeker M."/>
        </authorList>
    </citation>
    <scope>NUCLEOTIDE SEQUENCE [LARGE SCALE GENOMIC DNA]</scope>
    <source>
        <strain evidence="1 2">DSM 103923</strain>
    </source>
</reference>
<dbReference type="RefSeq" id="WP_126463145.1">
    <property type="nucleotide sequence ID" value="NZ_AP018721.1"/>
</dbReference>
<dbReference type="Proteomes" id="UP000295135">
    <property type="component" value="Unassembled WGS sequence"/>
</dbReference>
<gene>
    <name evidence="1" type="ORF">EDC61_1165</name>
</gene>
<accession>A0A4R3JSX7</accession>
<evidence type="ECO:0008006" key="3">
    <source>
        <dbReference type="Google" id="ProtNLM"/>
    </source>
</evidence>
<name>A0A4R3JSX7_9PROT</name>
<evidence type="ECO:0000313" key="1">
    <source>
        <dbReference type="EMBL" id="TCS70406.1"/>
    </source>
</evidence>